<feature type="domain" description="Tyr recombinase" evidence="2">
    <location>
        <begin position="23"/>
        <end position="206"/>
    </location>
</feature>
<evidence type="ECO:0000313" key="3">
    <source>
        <dbReference type="EMBL" id="KJF15711.1"/>
    </source>
</evidence>
<dbReference type="AlphaFoldDB" id="A0A0D8HF73"/>
<proteinExistence type="predicted"/>
<dbReference type="GO" id="GO:0006310">
    <property type="term" value="P:DNA recombination"/>
    <property type="evidence" value="ECO:0007669"/>
    <property type="project" value="UniProtKB-KW"/>
</dbReference>
<dbReference type="InterPro" id="IPR011010">
    <property type="entry name" value="DNA_brk_join_enz"/>
</dbReference>
<accession>A0A0D8HF73</accession>
<dbReference type="Pfam" id="PF00589">
    <property type="entry name" value="Phage_integrase"/>
    <property type="match status" value="1"/>
</dbReference>
<dbReference type="PATRIC" id="fig|1280514.3.peg.4621"/>
<dbReference type="Proteomes" id="UP000032360">
    <property type="component" value="Unassembled WGS sequence"/>
</dbReference>
<comment type="caution">
    <text evidence="3">The sequence shown here is derived from an EMBL/GenBank/DDBJ whole genome shotgun (WGS) entry which is preliminary data.</text>
</comment>
<dbReference type="InterPro" id="IPR013762">
    <property type="entry name" value="Integrase-like_cat_sf"/>
</dbReference>
<name>A0A0D8HF73_9ACTN</name>
<protein>
    <submittedName>
        <fullName evidence="3">Tyrosine recombinase XerD</fullName>
    </submittedName>
</protein>
<keyword evidence="4" id="KW-1185">Reference proteome</keyword>
<dbReference type="Gene3D" id="1.10.443.10">
    <property type="entry name" value="Intergrase catalytic core"/>
    <property type="match status" value="1"/>
</dbReference>
<dbReference type="EMBL" id="JXYS01000131">
    <property type="protein sequence ID" value="KJF15711.1"/>
    <property type="molecule type" value="Genomic_DNA"/>
</dbReference>
<dbReference type="SUPFAM" id="SSF56349">
    <property type="entry name" value="DNA breaking-rejoining enzymes"/>
    <property type="match status" value="1"/>
</dbReference>
<dbReference type="PANTHER" id="PTHR30349">
    <property type="entry name" value="PHAGE INTEGRASE-RELATED"/>
    <property type="match status" value="1"/>
</dbReference>
<dbReference type="PROSITE" id="PS51898">
    <property type="entry name" value="TYR_RECOMBINASE"/>
    <property type="match status" value="1"/>
</dbReference>
<keyword evidence="1" id="KW-0233">DNA recombination</keyword>
<evidence type="ECO:0000259" key="2">
    <source>
        <dbReference type="PROSITE" id="PS51898"/>
    </source>
</evidence>
<dbReference type="STRING" id="1280514.AXFE_34410"/>
<organism evidence="3 4">
    <name type="scientific">Acidithrix ferrooxidans</name>
    <dbReference type="NCBI Taxonomy" id="1280514"/>
    <lineage>
        <taxon>Bacteria</taxon>
        <taxon>Bacillati</taxon>
        <taxon>Actinomycetota</taxon>
        <taxon>Acidimicrobiia</taxon>
        <taxon>Acidimicrobiales</taxon>
        <taxon>Acidimicrobiaceae</taxon>
        <taxon>Acidithrix</taxon>
    </lineage>
</organism>
<evidence type="ECO:0000256" key="1">
    <source>
        <dbReference type="ARBA" id="ARBA00023172"/>
    </source>
</evidence>
<dbReference type="InterPro" id="IPR050090">
    <property type="entry name" value="Tyrosine_recombinase_XerCD"/>
</dbReference>
<dbReference type="GO" id="GO:0003677">
    <property type="term" value="F:DNA binding"/>
    <property type="evidence" value="ECO:0007669"/>
    <property type="project" value="InterPro"/>
</dbReference>
<sequence length="214" mass="23657">MTFINRGDLIDAVNLTGVKRSHRILPVLSDHDQELLVQACMSKIVSARDSAITLLALTTGLRACDIVALRLIDINWRERTIGIIQQKTHNPLTLPLTVMVTSKLGAYILDERPDSNDDHVFLRCVAPHTKLSDHSSIYRVTKETFRKAGVTDIKAGTSFLRHNAASRLLRAYVPLATISAVLGHANPESTNLYMSVDDDHLRECVLPVPTGARS</sequence>
<reference evidence="3 4" key="1">
    <citation type="submission" date="2015-01" db="EMBL/GenBank/DDBJ databases">
        <title>Draft genome of the acidophilic iron oxidizer Acidithrix ferrooxidans strain Py-F3.</title>
        <authorList>
            <person name="Poehlein A."/>
            <person name="Eisen S."/>
            <person name="Schloemann M."/>
            <person name="Johnson B.D."/>
            <person name="Daniel R."/>
            <person name="Muehling M."/>
        </authorList>
    </citation>
    <scope>NUCLEOTIDE SEQUENCE [LARGE SCALE GENOMIC DNA]</scope>
    <source>
        <strain evidence="3 4">Py-F3</strain>
    </source>
</reference>
<dbReference type="RefSeq" id="WP_200891346.1">
    <property type="nucleotide sequence ID" value="NZ_JXYS01000131.1"/>
</dbReference>
<gene>
    <name evidence="3" type="primary">xerD2</name>
    <name evidence="3" type="ORF">AXFE_34410</name>
</gene>
<dbReference type="InterPro" id="IPR002104">
    <property type="entry name" value="Integrase_catalytic"/>
</dbReference>
<dbReference type="GO" id="GO:0015074">
    <property type="term" value="P:DNA integration"/>
    <property type="evidence" value="ECO:0007669"/>
    <property type="project" value="InterPro"/>
</dbReference>
<evidence type="ECO:0000313" key="4">
    <source>
        <dbReference type="Proteomes" id="UP000032360"/>
    </source>
</evidence>
<dbReference type="PANTHER" id="PTHR30349:SF90">
    <property type="entry name" value="TYROSINE RECOMBINASE XERD"/>
    <property type="match status" value="1"/>
</dbReference>